<accession>A0ACC1D023</accession>
<comment type="caution">
    <text evidence="1">The sequence shown here is derived from an EMBL/GenBank/DDBJ whole genome shotgun (WGS) entry which is preliminary data.</text>
</comment>
<gene>
    <name evidence="1" type="ORF">K1T71_007252</name>
</gene>
<evidence type="ECO:0000313" key="2">
    <source>
        <dbReference type="Proteomes" id="UP000824533"/>
    </source>
</evidence>
<protein>
    <submittedName>
        <fullName evidence="1">Uncharacterized protein</fullName>
    </submittedName>
</protein>
<name>A0ACC1D023_9NEOP</name>
<evidence type="ECO:0000313" key="1">
    <source>
        <dbReference type="EMBL" id="KAJ0177243.1"/>
    </source>
</evidence>
<reference evidence="1 2" key="1">
    <citation type="journal article" date="2021" name="Front. Genet.">
        <title>Chromosome-Level Genome Assembly Reveals Significant Gene Expansion in the Toll and IMD Signaling Pathways of Dendrolimus kikuchii.</title>
        <authorList>
            <person name="Zhou J."/>
            <person name="Wu P."/>
            <person name="Xiong Z."/>
            <person name="Liu N."/>
            <person name="Zhao N."/>
            <person name="Ji M."/>
            <person name="Qiu Y."/>
            <person name="Yang B."/>
        </authorList>
    </citation>
    <scope>NUCLEOTIDE SEQUENCE [LARGE SCALE GENOMIC DNA]</scope>
    <source>
        <strain evidence="1">Ann1</strain>
    </source>
</reference>
<dbReference type="Proteomes" id="UP000824533">
    <property type="component" value="Linkage Group LG12"/>
</dbReference>
<dbReference type="EMBL" id="CM034398">
    <property type="protein sequence ID" value="KAJ0177243.1"/>
    <property type="molecule type" value="Genomic_DNA"/>
</dbReference>
<proteinExistence type="predicted"/>
<keyword evidence="2" id="KW-1185">Reference proteome</keyword>
<sequence length="219" mass="26160">MAQSLLRYTAYYIVILTVCVDQGDGRWGEKDKETLKHDIELYRRMAEKIEREIQTFYDEYPEERLERDNVDRIHFTRVTNLLNRQLETKKKNEYVEKIKPNLYSPTTTLNSTAFNQNIQHHKTNTLDSAVEVKQSNSEWPKFEDILLEIGKKYDWKDDRWIKVRRKIKKNNVDVGNLKKTTENNNSVIIHEKHKFSYRIVKLNRSKSRRSIVVAVSAVR</sequence>
<organism evidence="1 2">
    <name type="scientific">Dendrolimus kikuchii</name>
    <dbReference type="NCBI Taxonomy" id="765133"/>
    <lineage>
        <taxon>Eukaryota</taxon>
        <taxon>Metazoa</taxon>
        <taxon>Ecdysozoa</taxon>
        <taxon>Arthropoda</taxon>
        <taxon>Hexapoda</taxon>
        <taxon>Insecta</taxon>
        <taxon>Pterygota</taxon>
        <taxon>Neoptera</taxon>
        <taxon>Endopterygota</taxon>
        <taxon>Lepidoptera</taxon>
        <taxon>Glossata</taxon>
        <taxon>Ditrysia</taxon>
        <taxon>Bombycoidea</taxon>
        <taxon>Lasiocampidae</taxon>
        <taxon>Dendrolimus</taxon>
    </lineage>
</organism>